<dbReference type="InterPro" id="IPR052578">
    <property type="entry name" value="PI_Transfer_CRAL-TRIO"/>
</dbReference>
<accession>A0A1G4MGX2</accession>
<dbReference type="STRING" id="4955.A0A1G4MGX2"/>
<dbReference type="InterPro" id="IPR001251">
    <property type="entry name" value="CRAL-TRIO_dom"/>
</dbReference>
<protein>
    <submittedName>
        <fullName evidence="2">LAFE_0G02476g1_1</fullName>
    </submittedName>
</protein>
<gene>
    <name evidence="2" type="ORF">LAFE_0G02476G</name>
</gene>
<evidence type="ECO:0000259" key="1">
    <source>
        <dbReference type="PROSITE" id="PS50191"/>
    </source>
</evidence>
<dbReference type="EMBL" id="LT598486">
    <property type="protein sequence ID" value="SCW03079.1"/>
    <property type="molecule type" value="Genomic_DNA"/>
</dbReference>
<dbReference type="InterPro" id="IPR036273">
    <property type="entry name" value="CRAL/TRIO_N_dom_sf"/>
</dbReference>
<dbReference type="SMART" id="SM00516">
    <property type="entry name" value="SEC14"/>
    <property type="match status" value="1"/>
</dbReference>
<dbReference type="PROSITE" id="PS50191">
    <property type="entry name" value="CRAL_TRIO"/>
    <property type="match status" value="1"/>
</dbReference>
<dbReference type="PANTHER" id="PTHR45824:SF5">
    <property type="entry name" value="PHOSPHATIDYLINOSITOL TRANSFER PROTEIN PDR17"/>
    <property type="match status" value="1"/>
</dbReference>
<name>A0A1G4MGX2_LACFM</name>
<evidence type="ECO:0000313" key="3">
    <source>
        <dbReference type="Proteomes" id="UP000190831"/>
    </source>
</evidence>
<dbReference type="InterPro" id="IPR011074">
    <property type="entry name" value="CRAL/TRIO_N_dom"/>
</dbReference>
<dbReference type="AlphaFoldDB" id="A0A1G4MGX2"/>
<dbReference type="CDD" id="cd00170">
    <property type="entry name" value="SEC14"/>
    <property type="match status" value="1"/>
</dbReference>
<reference evidence="2 3" key="1">
    <citation type="submission" date="2016-03" db="EMBL/GenBank/DDBJ databases">
        <authorList>
            <person name="Devillers H."/>
        </authorList>
    </citation>
    <scope>NUCLEOTIDE SEQUENCE [LARGE SCALE GENOMIC DNA]</scope>
    <source>
        <strain evidence="2">CBS 6772</strain>
    </source>
</reference>
<dbReference type="SUPFAM" id="SSF52087">
    <property type="entry name" value="CRAL/TRIO domain"/>
    <property type="match status" value="1"/>
</dbReference>
<dbReference type="Gene3D" id="3.40.525.10">
    <property type="entry name" value="CRAL-TRIO lipid binding domain"/>
    <property type="match status" value="1"/>
</dbReference>
<dbReference type="Pfam" id="PF03765">
    <property type="entry name" value="CRAL_TRIO_N"/>
    <property type="match status" value="1"/>
</dbReference>
<dbReference type="SMART" id="SM01100">
    <property type="entry name" value="CRAL_TRIO_N"/>
    <property type="match status" value="1"/>
</dbReference>
<dbReference type="OMA" id="RPLFYMK"/>
<keyword evidence="3" id="KW-1185">Reference proteome</keyword>
<evidence type="ECO:0000313" key="2">
    <source>
        <dbReference type="EMBL" id="SCW03079.1"/>
    </source>
</evidence>
<organism evidence="2 3">
    <name type="scientific">Lachancea fermentati</name>
    <name type="common">Zygosaccharomyces fermentati</name>
    <dbReference type="NCBI Taxonomy" id="4955"/>
    <lineage>
        <taxon>Eukaryota</taxon>
        <taxon>Fungi</taxon>
        <taxon>Dikarya</taxon>
        <taxon>Ascomycota</taxon>
        <taxon>Saccharomycotina</taxon>
        <taxon>Saccharomycetes</taxon>
        <taxon>Saccharomycetales</taxon>
        <taxon>Saccharomycetaceae</taxon>
        <taxon>Lachancea</taxon>
    </lineage>
</organism>
<dbReference type="OrthoDB" id="75724at2759"/>
<dbReference type="PANTHER" id="PTHR45824">
    <property type="entry name" value="GH16843P"/>
    <property type="match status" value="1"/>
</dbReference>
<proteinExistence type="predicted"/>
<dbReference type="Pfam" id="PF00650">
    <property type="entry name" value="CRAL_TRIO"/>
    <property type="match status" value="1"/>
</dbReference>
<dbReference type="Proteomes" id="UP000190831">
    <property type="component" value="Chromosome G"/>
</dbReference>
<sequence>MGLFSRKPSESQKLSDGKNLIVCNKIIRSPPEKYGKAPALEKLSRDQWEAYRQVLNHFRDPALLLPSISRGGYKADTTKSHEERCLSSWEKFWLSRECLIRYLRANDWEVNEAITKLVNTLVWRREFGITYDNFGSHELEPEDIEEENATGKLLILGYDRHRRPLLYMKNGRQNTKTSFKQVQLLVYMVESTITMMPQGVETMTVLVDYKQYKEPGIITPSMPPISIGKQILHIVQNHYPECLGKALLANIPWFAWTFLKLLHPLIDAKTREKLEFEGSFATHVEPTQLEAVYNGRLNFHYNHEVYWPDLIKVVRERRQMMYERFLKFGGSVGLSEYDFKGSDDTIHYPVDYSYGYTDST</sequence>
<dbReference type="SUPFAM" id="SSF46938">
    <property type="entry name" value="CRAL/TRIO N-terminal domain"/>
    <property type="match status" value="1"/>
</dbReference>
<dbReference type="GO" id="GO:0008526">
    <property type="term" value="F:phosphatidylinositol transfer activity"/>
    <property type="evidence" value="ECO:0007669"/>
    <property type="project" value="TreeGrafter"/>
</dbReference>
<feature type="domain" description="CRAL-TRIO" evidence="1">
    <location>
        <begin position="143"/>
        <end position="301"/>
    </location>
</feature>
<dbReference type="InterPro" id="IPR036865">
    <property type="entry name" value="CRAL-TRIO_dom_sf"/>
</dbReference>